<keyword evidence="7 9" id="KW-0472">Membrane</keyword>
<feature type="transmembrane region" description="Helical" evidence="9">
    <location>
        <begin position="102"/>
        <end position="120"/>
    </location>
</feature>
<dbReference type="InterPro" id="IPR007272">
    <property type="entry name" value="Sulf_transp_TsuA/YedE"/>
</dbReference>
<dbReference type="AlphaFoldDB" id="A0A346NSC9"/>
<evidence type="ECO:0000256" key="4">
    <source>
        <dbReference type="ARBA" id="ARBA00022519"/>
    </source>
</evidence>
<feature type="transmembrane region" description="Helical" evidence="9">
    <location>
        <begin position="64"/>
        <end position="82"/>
    </location>
</feature>
<keyword evidence="5 9" id="KW-0812">Transmembrane</keyword>
<comment type="similarity">
    <text evidence="8">Belongs to the TsuA/YedE (TC 9.B.102) family.</text>
</comment>
<evidence type="ECO:0000256" key="7">
    <source>
        <dbReference type="ARBA" id="ARBA00023136"/>
    </source>
</evidence>
<keyword evidence="4" id="KW-0997">Cell inner membrane</keyword>
<sequence>MLIGLGAIMLMLFNGRIAGISGIAANAFTAPGQSSWRWAFLVGLVIAPLLTRQFGFSLPAQIPGTLWLMAAAGLLVGIGTQLGSGCTSGHGICGLARFSPRSLLATLVFMGSGIVTVTLARHLL</sequence>
<evidence type="ECO:0000256" key="6">
    <source>
        <dbReference type="ARBA" id="ARBA00022989"/>
    </source>
</evidence>
<evidence type="ECO:0000256" key="8">
    <source>
        <dbReference type="ARBA" id="ARBA00035655"/>
    </source>
</evidence>
<evidence type="ECO:0000256" key="2">
    <source>
        <dbReference type="ARBA" id="ARBA00022448"/>
    </source>
</evidence>
<feature type="transmembrane region" description="Helical" evidence="9">
    <location>
        <begin position="35"/>
        <end position="52"/>
    </location>
</feature>
<evidence type="ECO:0000313" key="11">
    <source>
        <dbReference type="Proteomes" id="UP000262073"/>
    </source>
</evidence>
<dbReference type="PANTHER" id="PTHR30574">
    <property type="entry name" value="INNER MEMBRANE PROTEIN YEDE"/>
    <property type="match status" value="1"/>
</dbReference>
<keyword evidence="2" id="KW-0813">Transport</keyword>
<evidence type="ECO:0000313" key="10">
    <source>
        <dbReference type="EMBL" id="AXR08436.1"/>
    </source>
</evidence>
<organism evidence="10 11">
    <name type="scientific">Salinimonas sediminis</name>
    <dbReference type="NCBI Taxonomy" id="2303538"/>
    <lineage>
        <taxon>Bacteria</taxon>
        <taxon>Pseudomonadati</taxon>
        <taxon>Pseudomonadota</taxon>
        <taxon>Gammaproteobacteria</taxon>
        <taxon>Alteromonadales</taxon>
        <taxon>Alteromonadaceae</taxon>
        <taxon>Alteromonas/Salinimonas group</taxon>
        <taxon>Salinimonas</taxon>
    </lineage>
</organism>
<dbReference type="Proteomes" id="UP000262073">
    <property type="component" value="Chromosome"/>
</dbReference>
<proteinExistence type="inferred from homology"/>
<dbReference type="RefSeq" id="WP_108566382.1">
    <property type="nucleotide sequence ID" value="NZ_CP031769.1"/>
</dbReference>
<dbReference type="OrthoDB" id="9814020at2"/>
<accession>A0A346NSC9</accession>
<gene>
    <name evidence="10" type="ORF">D0Y50_07430</name>
</gene>
<comment type="subcellular location">
    <subcellularLocation>
        <location evidence="1">Cell inner membrane</location>
        <topology evidence="1">Multi-pass membrane protein</topology>
    </subcellularLocation>
</comment>
<dbReference type="EMBL" id="CP031769">
    <property type="protein sequence ID" value="AXR08436.1"/>
    <property type="molecule type" value="Genomic_DNA"/>
</dbReference>
<name>A0A346NSC9_9ALTE</name>
<keyword evidence="6 9" id="KW-1133">Transmembrane helix</keyword>
<dbReference type="KEGG" id="salm:D0Y50_07430"/>
<reference evidence="10 11" key="1">
    <citation type="submission" date="2018-08" db="EMBL/GenBank/DDBJ databases">
        <title>Salinimonas sediminis sp. nov., a piezophilic bacterium isolated from a deep-sea sediment sample from the New Britain Trench.</title>
        <authorList>
            <person name="Cao J."/>
        </authorList>
    </citation>
    <scope>NUCLEOTIDE SEQUENCE [LARGE SCALE GENOMIC DNA]</scope>
    <source>
        <strain evidence="10 11">N102</strain>
    </source>
</reference>
<dbReference type="PANTHER" id="PTHR30574:SF1">
    <property type="entry name" value="SULPHUR TRANSPORT DOMAIN-CONTAINING PROTEIN"/>
    <property type="match status" value="1"/>
</dbReference>
<evidence type="ECO:0000256" key="1">
    <source>
        <dbReference type="ARBA" id="ARBA00004429"/>
    </source>
</evidence>
<dbReference type="Pfam" id="PF04143">
    <property type="entry name" value="Sulf_transp"/>
    <property type="match status" value="1"/>
</dbReference>
<keyword evidence="3" id="KW-1003">Cell membrane</keyword>
<evidence type="ECO:0000256" key="5">
    <source>
        <dbReference type="ARBA" id="ARBA00022692"/>
    </source>
</evidence>
<protein>
    <submittedName>
        <fullName evidence="10">YeeE/YedE family protein</fullName>
    </submittedName>
</protein>
<evidence type="ECO:0000256" key="3">
    <source>
        <dbReference type="ARBA" id="ARBA00022475"/>
    </source>
</evidence>
<keyword evidence="11" id="KW-1185">Reference proteome</keyword>
<evidence type="ECO:0000256" key="9">
    <source>
        <dbReference type="SAM" id="Phobius"/>
    </source>
</evidence>
<dbReference type="GO" id="GO:0005886">
    <property type="term" value="C:plasma membrane"/>
    <property type="evidence" value="ECO:0007669"/>
    <property type="project" value="UniProtKB-SubCell"/>
</dbReference>